<keyword evidence="2" id="KW-1185">Reference proteome</keyword>
<dbReference type="EMBL" id="CP045121">
    <property type="protein sequence ID" value="QIN77284.1"/>
    <property type="molecule type" value="Genomic_DNA"/>
</dbReference>
<dbReference type="AlphaFoldDB" id="A0A6G8PSD4"/>
<protein>
    <submittedName>
        <fullName evidence="1">Uncharacterized protein</fullName>
    </submittedName>
</protein>
<reference evidence="1 2" key="1">
    <citation type="submission" date="2019-10" db="EMBL/GenBank/DDBJ databases">
        <title>Rubrobacter sp nov SCSIO 52915 isolated from a deep-sea sediment in the South China Sea.</title>
        <authorList>
            <person name="Chen R.W."/>
        </authorList>
    </citation>
    <scope>NUCLEOTIDE SEQUENCE [LARGE SCALE GENOMIC DNA]</scope>
    <source>
        <strain evidence="1 2">SCSIO 52915</strain>
    </source>
</reference>
<dbReference type="RefSeq" id="WP_166394952.1">
    <property type="nucleotide sequence ID" value="NZ_CP045121.1"/>
</dbReference>
<sequence length="122" mass="12575">MDLLQGLLRALSGALEGMDAAQLSTLGVLGAVGGVLSGLVRVGGGVVMVLGLGPGEICGGWLGMDADGIIDGAQPVWGLPFARLEDVLAFKPLLERPKDREHVRLIRGYLGAGHNATGVRYS</sequence>
<dbReference type="KEGG" id="rmar:GBA65_00755"/>
<organism evidence="1 2">
    <name type="scientific">Rubrobacter marinus</name>
    <dbReference type="NCBI Taxonomy" id="2653852"/>
    <lineage>
        <taxon>Bacteria</taxon>
        <taxon>Bacillati</taxon>
        <taxon>Actinomycetota</taxon>
        <taxon>Rubrobacteria</taxon>
        <taxon>Rubrobacterales</taxon>
        <taxon>Rubrobacteraceae</taxon>
        <taxon>Rubrobacter</taxon>
    </lineage>
</organism>
<gene>
    <name evidence="1" type="ORF">GBA65_00755</name>
</gene>
<evidence type="ECO:0000313" key="2">
    <source>
        <dbReference type="Proteomes" id="UP000502706"/>
    </source>
</evidence>
<evidence type="ECO:0000313" key="1">
    <source>
        <dbReference type="EMBL" id="QIN77284.1"/>
    </source>
</evidence>
<name>A0A6G8PSD4_9ACTN</name>
<dbReference type="Proteomes" id="UP000502706">
    <property type="component" value="Chromosome"/>
</dbReference>
<accession>A0A6G8PSD4</accession>
<proteinExistence type="predicted"/>